<evidence type="ECO:0000313" key="5">
    <source>
        <dbReference type="Proteomes" id="UP001365846"/>
    </source>
</evidence>
<keyword evidence="2" id="KW-0812">Transmembrane</keyword>
<comment type="caution">
    <text evidence="4">The sequence shown here is derived from an EMBL/GenBank/DDBJ whole genome shotgun (WGS) entry which is preliminary data.</text>
</comment>
<feature type="transmembrane region" description="Helical" evidence="2">
    <location>
        <begin position="20"/>
        <end position="42"/>
    </location>
</feature>
<feature type="domain" description="AsmA" evidence="3">
    <location>
        <begin position="26"/>
        <end position="537"/>
    </location>
</feature>
<protein>
    <submittedName>
        <fullName evidence="4">AsmA family protein</fullName>
    </submittedName>
</protein>
<dbReference type="PANTHER" id="PTHR30441:SF9">
    <property type="entry name" value="ASMA FAMILY PROTEIN YHJG"/>
    <property type="match status" value="1"/>
</dbReference>
<feature type="region of interest" description="Disordered" evidence="1">
    <location>
        <begin position="353"/>
        <end position="386"/>
    </location>
</feature>
<feature type="compositionally biased region" description="Basic and acidic residues" evidence="1">
    <location>
        <begin position="366"/>
        <end position="380"/>
    </location>
</feature>
<dbReference type="RefSeq" id="WP_340355858.1">
    <property type="nucleotide sequence ID" value="NZ_JBBKZU010000002.1"/>
</dbReference>
<evidence type="ECO:0000256" key="2">
    <source>
        <dbReference type="SAM" id="Phobius"/>
    </source>
</evidence>
<accession>A0ABU8VA54</accession>
<dbReference type="InterPro" id="IPR052894">
    <property type="entry name" value="AsmA-related"/>
</dbReference>
<organism evidence="4 5">
    <name type="scientific">Variovorax ureilyticus</name>
    <dbReference type="NCBI Taxonomy" id="1836198"/>
    <lineage>
        <taxon>Bacteria</taxon>
        <taxon>Pseudomonadati</taxon>
        <taxon>Pseudomonadota</taxon>
        <taxon>Betaproteobacteria</taxon>
        <taxon>Burkholderiales</taxon>
        <taxon>Comamonadaceae</taxon>
        <taxon>Variovorax</taxon>
    </lineage>
</organism>
<evidence type="ECO:0000313" key="4">
    <source>
        <dbReference type="EMBL" id="MEJ8810540.1"/>
    </source>
</evidence>
<name>A0ABU8VA54_9BURK</name>
<evidence type="ECO:0000259" key="3">
    <source>
        <dbReference type="Pfam" id="PF05170"/>
    </source>
</evidence>
<gene>
    <name evidence="4" type="ORF">WKW77_05625</name>
</gene>
<dbReference type="EMBL" id="JBBKZU010000002">
    <property type="protein sequence ID" value="MEJ8810540.1"/>
    <property type="molecule type" value="Genomic_DNA"/>
</dbReference>
<dbReference type="Proteomes" id="UP001365846">
    <property type="component" value="Unassembled WGS sequence"/>
</dbReference>
<keyword evidence="2" id="KW-1133">Transmembrane helix</keyword>
<keyword evidence="5" id="KW-1185">Reference proteome</keyword>
<dbReference type="InterPro" id="IPR007844">
    <property type="entry name" value="AsmA"/>
</dbReference>
<dbReference type="PANTHER" id="PTHR30441">
    <property type="entry name" value="DUF748 DOMAIN-CONTAINING PROTEIN"/>
    <property type="match status" value="1"/>
</dbReference>
<evidence type="ECO:0000256" key="1">
    <source>
        <dbReference type="SAM" id="MobiDB-lite"/>
    </source>
</evidence>
<proteinExistence type="predicted"/>
<dbReference type="Pfam" id="PF05170">
    <property type="entry name" value="AsmA"/>
    <property type="match status" value="1"/>
</dbReference>
<sequence>MMALDPTHARPSLLRRHPVLSTVGALLALLVIFVLLFDWNWVRPPLERYISKKTQREFRASDLHVKLGFTPTIRLRDVYFGNAAWAKDEPAMAKIQALEFSVSLRDLPEKILVPRVALTRPELVFERLPDNRKNWILSEPSDTSPSKLRISTLSVDHGHLRYLDHGEPFTLDIQGSTFDAASQEKVRDANALPSNARYTTQYDFKGSYHDSEFRGRALTGDVLSFQESGVPFPLQGTLDAGTTRLAVEGTIADAAKISAIDVELRIEGQTLANLYPFLLLPLPASPPYSLSGHLILKGNRYTMDDLKGKIGSTDVTGHGAYVDKKPRPLLTANLHSKLLNMADLGPLVGVQTKETGGKPQATQAQTRDRPAAKAQEKAADPNHVLPAGTFEGSRLQKIDAEVDLVATRLVVPQALPLESLKASLRLHDSMLKVDPLDFGFAGGTIASRVALDARQPTLKSDVRVDLQRIRVDKLVPASPVVAKGAGRLGATLHLTGTGNSIADAAAKANGRIAATIVNGRISNLLDAASGLNGGKVLTLLAGGDKDIVVRCGGVAFDVKGGRGKSTLFLIDTEQTQVLGSGGFDLENERFDLTVAPKPKEFGLLSFRTPVRLHGSFKQPEFQIVKGPLVARAGAALALAAATPLAALVPLIETGPGEDSNCADVDRNVRGAVEQAGTKPKSVPRK</sequence>
<reference evidence="4 5" key="1">
    <citation type="submission" date="2024-03" db="EMBL/GenBank/DDBJ databases">
        <title>Novel species of the genus Variovorax.</title>
        <authorList>
            <person name="Liu Q."/>
            <person name="Xin Y.-H."/>
        </authorList>
    </citation>
    <scope>NUCLEOTIDE SEQUENCE [LARGE SCALE GENOMIC DNA]</scope>
    <source>
        <strain evidence="4 5">KACC 18899</strain>
    </source>
</reference>
<keyword evidence="2" id="KW-0472">Membrane</keyword>